<dbReference type="InterPro" id="IPR001965">
    <property type="entry name" value="Znf_PHD"/>
</dbReference>
<evidence type="ECO:0000256" key="2">
    <source>
        <dbReference type="ARBA" id="ARBA00022737"/>
    </source>
</evidence>
<evidence type="ECO:0000256" key="1">
    <source>
        <dbReference type="ARBA" id="ARBA00022723"/>
    </source>
</evidence>
<dbReference type="EMBL" id="JAGKQM010000013">
    <property type="protein sequence ID" value="KAH0888696.1"/>
    <property type="molecule type" value="Genomic_DNA"/>
</dbReference>
<dbReference type="Pfam" id="PF22926">
    <property type="entry name" value="C1-like_CT"/>
    <property type="match status" value="1"/>
</dbReference>
<evidence type="ECO:0000256" key="3">
    <source>
        <dbReference type="ARBA" id="ARBA00022771"/>
    </source>
</evidence>
<dbReference type="InterPro" id="IPR046349">
    <property type="entry name" value="C1-like_sf"/>
</dbReference>
<gene>
    <name evidence="7" type="ORF">HID58_051125</name>
</gene>
<evidence type="ECO:0000313" key="8">
    <source>
        <dbReference type="Proteomes" id="UP000824890"/>
    </source>
</evidence>
<dbReference type="InterPro" id="IPR054483">
    <property type="entry name" value="DC1-like_CT"/>
</dbReference>
<feature type="domain" description="Phorbol-ester/DAG-type" evidence="5">
    <location>
        <begin position="205"/>
        <end position="258"/>
    </location>
</feature>
<keyword evidence="1" id="KW-0479">Metal-binding</keyword>
<dbReference type="InterPro" id="IPR002219">
    <property type="entry name" value="PKC_DAG/PE"/>
</dbReference>
<comment type="caution">
    <text evidence="7">The sequence shown here is derived from an EMBL/GenBank/DDBJ whole genome shotgun (WGS) entry which is preliminary data.</text>
</comment>
<dbReference type="SMART" id="SM00109">
    <property type="entry name" value="C1"/>
    <property type="match status" value="5"/>
</dbReference>
<dbReference type="InterPro" id="IPR004146">
    <property type="entry name" value="DC1"/>
</dbReference>
<dbReference type="Pfam" id="PF03107">
    <property type="entry name" value="C1_2"/>
    <property type="match status" value="7"/>
</dbReference>
<feature type="domain" description="Phorbol-ester/DAG-type" evidence="5">
    <location>
        <begin position="459"/>
        <end position="509"/>
    </location>
</feature>
<dbReference type="SUPFAM" id="SSF57889">
    <property type="entry name" value="Cysteine-rich domain"/>
    <property type="match status" value="5"/>
</dbReference>
<protein>
    <recommendedName>
        <fullName evidence="9">Phorbol-ester/DAG-type domain-containing protein</fullName>
    </recommendedName>
</protein>
<dbReference type="Proteomes" id="UP000824890">
    <property type="component" value="Unassembled WGS sequence"/>
</dbReference>
<feature type="domain" description="Phorbol-ester/DAG-type" evidence="5">
    <location>
        <begin position="623"/>
        <end position="671"/>
    </location>
</feature>
<feature type="domain" description="Phorbol-ester/DAG-type" evidence="5">
    <location>
        <begin position="374"/>
        <end position="423"/>
    </location>
</feature>
<evidence type="ECO:0000259" key="5">
    <source>
        <dbReference type="SMART" id="SM00109"/>
    </source>
</evidence>
<proteinExistence type="predicted"/>
<keyword evidence="3" id="KW-0863">Zinc-finger</keyword>
<accession>A0ABQ8A9C2</accession>
<feature type="domain" description="Zinc finger PHD-type" evidence="6">
    <location>
        <begin position="334"/>
        <end position="393"/>
    </location>
</feature>
<keyword evidence="4" id="KW-0862">Zinc</keyword>
<name>A0ABQ8A9C2_BRANA</name>
<dbReference type="SMART" id="SM00249">
    <property type="entry name" value="PHD"/>
    <property type="match status" value="2"/>
</dbReference>
<feature type="domain" description="Zinc finger PHD-type" evidence="6">
    <location>
        <begin position="220"/>
        <end position="298"/>
    </location>
</feature>
<reference evidence="7 8" key="1">
    <citation type="submission" date="2021-05" db="EMBL/GenBank/DDBJ databases">
        <title>Genome Assembly of Synthetic Allotetraploid Brassica napus Reveals Homoeologous Exchanges between Subgenomes.</title>
        <authorList>
            <person name="Davis J.T."/>
        </authorList>
    </citation>
    <scope>NUCLEOTIDE SEQUENCE [LARGE SCALE GENOMIC DNA]</scope>
    <source>
        <strain evidence="8">cv. Da-Ae</strain>
        <tissue evidence="7">Seedling</tissue>
    </source>
</reference>
<evidence type="ECO:0000256" key="4">
    <source>
        <dbReference type="ARBA" id="ARBA00022833"/>
    </source>
</evidence>
<feature type="domain" description="Phorbol-ester/DAG-type" evidence="5">
    <location>
        <begin position="152"/>
        <end position="204"/>
    </location>
</feature>
<dbReference type="InterPro" id="IPR053192">
    <property type="entry name" value="Vacuole_Formation_Reg"/>
</dbReference>
<dbReference type="PANTHER" id="PTHR32410:SF159">
    <property type="entry name" value="CYSTEINE_HISTIDINE-RICH C1 DOMAIN FAMILY PROTEIN"/>
    <property type="match status" value="1"/>
</dbReference>
<evidence type="ECO:0008006" key="9">
    <source>
        <dbReference type="Google" id="ProtNLM"/>
    </source>
</evidence>
<evidence type="ECO:0000259" key="6">
    <source>
        <dbReference type="SMART" id="SM00249"/>
    </source>
</evidence>
<sequence length="705" mass="80727">MDTITSTTMSKPFFHEHPLFPSARVVTTTPYCGYCHIEETIDDHPITVYCGVKVSINITFHTQCVLEDFSRLKPEKLIFYDEIKFEVVRNNNNTRLLCSQCDSRCKVSVVLEAQGTIYGGYYCNDPNCTAWFFHKKCAEAPLQINHPSHPQHLLLLTKQLGDGVCELCGETILAPFYSCSTCEFKVDLTCGMKPPPSAIEHPLCHDHPLVLLKKGEEDFPCEVCKEIIYGPLSYLCHECNLYFHLDCVNLSEEVNHPCHSNHPIKLFASENLMDDAEKICFSCEKQSEKMLYHCPTCNFSICLVCTRNPPPLVIDHARTHVHPLTLLSRTMSFTCDVCGEDGKGGPYVCLQCAFLTHGECIDLPRIISINRHEHRISFTPHLGAGYSKCGVCRKSLNQYHGAYSCSVCQKYATHCRCALRNDLWDHVDLEGIPNHDAEYIAPFKKVGDDLIIHFSHEKHPLKFYKKNKILYDKWLQCEACMYPLVFESIYVCEECSFFLHDKCANLLRKKKLVFFPPPQSLEVTKEVVTACEECGVLFVGFNYTFDGDWRVDVHCGSLCEPFIHDGHLHPLYFYERWGSSCVACEVIAPVSYMLGCDACGFYLCLYCASLPTKMWHKNDDHPITLHCGVKLSEKSRCEICERELDQSNRFFYTCFDCGVTFHTRCVLGDFSRLKPEKLIFYKEKRFEVMQEGGQLNSLLYESMND</sequence>
<organism evidence="7 8">
    <name type="scientific">Brassica napus</name>
    <name type="common">Rape</name>
    <dbReference type="NCBI Taxonomy" id="3708"/>
    <lineage>
        <taxon>Eukaryota</taxon>
        <taxon>Viridiplantae</taxon>
        <taxon>Streptophyta</taxon>
        <taxon>Embryophyta</taxon>
        <taxon>Tracheophyta</taxon>
        <taxon>Spermatophyta</taxon>
        <taxon>Magnoliopsida</taxon>
        <taxon>eudicotyledons</taxon>
        <taxon>Gunneridae</taxon>
        <taxon>Pentapetalae</taxon>
        <taxon>rosids</taxon>
        <taxon>malvids</taxon>
        <taxon>Brassicales</taxon>
        <taxon>Brassicaceae</taxon>
        <taxon>Brassiceae</taxon>
        <taxon>Brassica</taxon>
    </lineage>
</organism>
<keyword evidence="8" id="KW-1185">Reference proteome</keyword>
<keyword evidence="2" id="KW-0677">Repeat</keyword>
<evidence type="ECO:0000313" key="7">
    <source>
        <dbReference type="EMBL" id="KAH0888696.1"/>
    </source>
</evidence>
<dbReference type="PANTHER" id="PTHR32410">
    <property type="entry name" value="CYSTEINE/HISTIDINE-RICH C1 DOMAIN FAMILY PROTEIN"/>
    <property type="match status" value="1"/>
</dbReference>